<name>A0A5M4FJZ2_9ACTN</name>
<dbReference type="InterPro" id="IPR036046">
    <property type="entry name" value="Acylphosphatase-like_dom_sf"/>
</dbReference>
<dbReference type="Pfam" id="PF00708">
    <property type="entry name" value="Acylphosphatase"/>
    <property type="match status" value="1"/>
</dbReference>
<protein>
    <recommendedName>
        <fullName evidence="3 5">Acylphosphatase</fullName>
        <ecNumber evidence="2 5">3.6.1.7</ecNumber>
    </recommendedName>
</protein>
<organism evidence="10 11">
    <name type="scientific">Aeromicrobium ginsengisoli</name>
    <dbReference type="NCBI Taxonomy" id="363867"/>
    <lineage>
        <taxon>Bacteria</taxon>
        <taxon>Bacillati</taxon>
        <taxon>Actinomycetota</taxon>
        <taxon>Actinomycetes</taxon>
        <taxon>Propionibacteriales</taxon>
        <taxon>Nocardioidaceae</taxon>
        <taxon>Aeromicrobium</taxon>
    </lineage>
</organism>
<dbReference type="PANTHER" id="PTHR47268:SF4">
    <property type="entry name" value="ACYLPHOSPHATASE"/>
    <property type="match status" value="1"/>
</dbReference>
<evidence type="ECO:0000313" key="11">
    <source>
        <dbReference type="Proteomes" id="UP000380867"/>
    </source>
</evidence>
<evidence type="ECO:0000313" key="10">
    <source>
        <dbReference type="EMBL" id="KAA1400467.1"/>
    </source>
</evidence>
<evidence type="ECO:0000256" key="5">
    <source>
        <dbReference type="PROSITE-ProRule" id="PRU00520"/>
    </source>
</evidence>
<accession>A0A5M4FJZ2</accession>
<dbReference type="EMBL" id="SDPQ02000001">
    <property type="protein sequence ID" value="KAA1400467.1"/>
    <property type="molecule type" value="Genomic_DNA"/>
</dbReference>
<dbReference type="Gene3D" id="3.30.70.100">
    <property type="match status" value="1"/>
</dbReference>
<feature type="region of interest" description="Disordered" evidence="8">
    <location>
        <begin position="58"/>
        <end position="82"/>
    </location>
</feature>
<dbReference type="PROSITE" id="PS51160">
    <property type="entry name" value="ACYLPHOSPHATASE_3"/>
    <property type="match status" value="1"/>
</dbReference>
<dbReference type="EC" id="3.6.1.7" evidence="2 5"/>
<dbReference type="OrthoDB" id="3182027at2"/>
<proteinExistence type="inferred from homology"/>
<feature type="domain" description="Acylphosphatase-like" evidence="9">
    <location>
        <begin position="1"/>
        <end position="82"/>
    </location>
</feature>
<dbReference type="Proteomes" id="UP000380867">
    <property type="component" value="Unassembled WGS sequence"/>
</dbReference>
<dbReference type="PANTHER" id="PTHR47268">
    <property type="entry name" value="ACYLPHOSPHATASE"/>
    <property type="match status" value="1"/>
</dbReference>
<comment type="similarity">
    <text evidence="1 7">Belongs to the acylphosphatase family.</text>
</comment>
<dbReference type="AlphaFoldDB" id="A0A5M4FJZ2"/>
<evidence type="ECO:0000256" key="1">
    <source>
        <dbReference type="ARBA" id="ARBA00005614"/>
    </source>
</evidence>
<evidence type="ECO:0000256" key="2">
    <source>
        <dbReference type="ARBA" id="ARBA00012150"/>
    </source>
</evidence>
<keyword evidence="11" id="KW-1185">Reference proteome</keyword>
<feature type="active site" evidence="5">
    <location>
        <position position="12"/>
    </location>
</feature>
<dbReference type="InterPro" id="IPR017968">
    <property type="entry name" value="Acylphosphatase_CS"/>
</dbReference>
<comment type="catalytic activity">
    <reaction evidence="4 5 6">
        <text>an acyl phosphate + H2O = a carboxylate + phosphate + H(+)</text>
        <dbReference type="Rhea" id="RHEA:14965"/>
        <dbReference type="ChEBI" id="CHEBI:15377"/>
        <dbReference type="ChEBI" id="CHEBI:15378"/>
        <dbReference type="ChEBI" id="CHEBI:29067"/>
        <dbReference type="ChEBI" id="CHEBI:43474"/>
        <dbReference type="ChEBI" id="CHEBI:59918"/>
        <dbReference type="EC" id="3.6.1.7"/>
    </reaction>
</comment>
<evidence type="ECO:0000256" key="8">
    <source>
        <dbReference type="SAM" id="MobiDB-lite"/>
    </source>
</evidence>
<dbReference type="GO" id="GO:0003998">
    <property type="term" value="F:acylphosphatase activity"/>
    <property type="evidence" value="ECO:0007669"/>
    <property type="project" value="UniProtKB-EC"/>
</dbReference>
<dbReference type="SUPFAM" id="SSF54975">
    <property type="entry name" value="Acylphosphatase/BLUF domain-like"/>
    <property type="match status" value="1"/>
</dbReference>
<comment type="caution">
    <text evidence="10">The sequence shown here is derived from an EMBL/GenBank/DDBJ whole genome shotgun (WGS) entry which is preliminary data.</text>
</comment>
<dbReference type="InterPro" id="IPR001792">
    <property type="entry name" value="Acylphosphatase-like_dom"/>
</dbReference>
<evidence type="ECO:0000256" key="4">
    <source>
        <dbReference type="ARBA" id="ARBA00047645"/>
    </source>
</evidence>
<dbReference type="PROSITE" id="PS00151">
    <property type="entry name" value="ACYLPHOSPHATASE_2"/>
    <property type="match status" value="1"/>
</dbReference>
<dbReference type="InterPro" id="IPR020456">
    <property type="entry name" value="Acylphosphatase"/>
</dbReference>
<sequence>MVHGTVQGVFFRASCQQEAAKHGVAGWVANRPDGAVEATFEGEDVAVEALIEWSRQGPPRAEVDAVEVSEEEPEGLRGFDVR</sequence>
<evidence type="ECO:0000259" key="9">
    <source>
        <dbReference type="PROSITE" id="PS51160"/>
    </source>
</evidence>
<gene>
    <name evidence="10" type="ORF">ESP70_004075</name>
</gene>
<evidence type="ECO:0000256" key="3">
    <source>
        <dbReference type="ARBA" id="ARBA00015991"/>
    </source>
</evidence>
<keyword evidence="5 6" id="KW-0378">Hydrolase</keyword>
<evidence type="ECO:0000256" key="6">
    <source>
        <dbReference type="RuleBase" id="RU000553"/>
    </source>
</evidence>
<dbReference type="PROSITE" id="PS00150">
    <property type="entry name" value="ACYLPHOSPHATASE_1"/>
    <property type="match status" value="1"/>
</dbReference>
<feature type="compositionally biased region" description="Acidic residues" evidence="8">
    <location>
        <begin position="64"/>
        <end position="73"/>
    </location>
</feature>
<evidence type="ECO:0000256" key="7">
    <source>
        <dbReference type="RuleBase" id="RU004168"/>
    </source>
</evidence>
<reference evidence="10" key="1">
    <citation type="submission" date="2019-09" db="EMBL/GenBank/DDBJ databases">
        <authorList>
            <person name="Li J."/>
        </authorList>
    </citation>
    <scope>NUCLEOTIDE SEQUENCE [LARGE SCALE GENOMIC DNA]</scope>
    <source>
        <strain evidence="10">JCM 14732</strain>
    </source>
</reference>
<feature type="active site" evidence="5">
    <location>
        <position position="30"/>
    </location>
</feature>